<keyword evidence="3" id="KW-0067">ATP-binding</keyword>
<dbReference type="PROSITE" id="PS50011">
    <property type="entry name" value="PROTEIN_KINASE_DOM"/>
    <property type="match status" value="1"/>
</dbReference>
<comment type="caution">
    <text evidence="6">The sequence shown here is derived from an EMBL/GenBank/DDBJ whole genome shotgun (WGS) entry which is preliminary data.</text>
</comment>
<evidence type="ECO:0000313" key="7">
    <source>
        <dbReference type="Proteomes" id="UP000653565"/>
    </source>
</evidence>
<feature type="domain" description="Protein kinase" evidence="5">
    <location>
        <begin position="107"/>
        <end position="312"/>
    </location>
</feature>
<dbReference type="InterPro" id="IPR050117">
    <property type="entry name" value="MAPK"/>
</dbReference>
<dbReference type="AlphaFoldDB" id="A0A8H4H159"/>
<proteinExistence type="predicted"/>
<name>A0A8H4H159_9EURO</name>
<evidence type="ECO:0000256" key="2">
    <source>
        <dbReference type="ARBA" id="ARBA00022741"/>
    </source>
</evidence>
<keyword evidence="1" id="KW-0808">Transferase</keyword>
<dbReference type="InterPro" id="IPR011009">
    <property type="entry name" value="Kinase-like_dom_sf"/>
</dbReference>
<reference evidence="6" key="1">
    <citation type="journal article" date="2020" name="bioRxiv">
        <title>Genomic and phenotypic heterogeneity of clinical isolates of the human pathogens Aspergillus fumigatus, Aspergillus lentulus and Aspergillus fumigatiaffinis.</title>
        <authorList>
            <person name="dos Santos R.A.C."/>
            <person name="Steenwyk J.L."/>
            <person name="Rivero-Menendez O."/>
            <person name="Mead M.E."/>
            <person name="Silva L.P."/>
            <person name="Bastos R.W."/>
            <person name="Alastruey-Izquierdo A."/>
            <person name="Goldman G.H."/>
            <person name="Rokas A."/>
        </authorList>
    </citation>
    <scope>NUCLEOTIDE SEQUENCE</scope>
    <source>
        <strain evidence="6">CNM-CM6805</strain>
    </source>
</reference>
<accession>A0A8H4H159</accession>
<dbReference type="Gene3D" id="1.10.510.10">
    <property type="entry name" value="Transferase(Phosphotransferase) domain 1"/>
    <property type="match status" value="1"/>
</dbReference>
<keyword evidence="7" id="KW-1185">Reference proteome</keyword>
<dbReference type="SUPFAM" id="SSF56112">
    <property type="entry name" value="Protein kinase-like (PK-like)"/>
    <property type="match status" value="1"/>
</dbReference>
<dbReference type="Proteomes" id="UP000653565">
    <property type="component" value="Unassembled WGS sequence"/>
</dbReference>
<dbReference type="GO" id="GO:0005524">
    <property type="term" value="F:ATP binding"/>
    <property type="evidence" value="ECO:0007669"/>
    <property type="project" value="UniProtKB-KW"/>
</dbReference>
<organism evidence="6 7">
    <name type="scientific">Aspergillus fumigatiaffinis</name>
    <dbReference type="NCBI Taxonomy" id="340414"/>
    <lineage>
        <taxon>Eukaryota</taxon>
        <taxon>Fungi</taxon>
        <taxon>Dikarya</taxon>
        <taxon>Ascomycota</taxon>
        <taxon>Pezizomycotina</taxon>
        <taxon>Eurotiomycetes</taxon>
        <taxon>Eurotiomycetidae</taxon>
        <taxon>Eurotiales</taxon>
        <taxon>Aspergillaceae</taxon>
        <taxon>Aspergillus</taxon>
        <taxon>Aspergillus subgen. Fumigati</taxon>
    </lineage>
</organism>
<dbReference type="Pfam" id="PF00069">
    <property type="entry name" value="Pkinase"/>
    <property type="match status" value="1"/>
</dbReference>
<dbReference type="InterPro" id="IPR000719">
    <property type="entry name" value="Prot_kinase_dom"/>
</dbReference>
<evidence type="ECO:0000259" key="5">
    <source>
        <dbReference type="PROSITE" id="PS50011"/>
    </source>
</evidence>
<evidence type="ECO:0000256" key="3">
    <source>
        <dbReference type="ARBA" id="ARBA00022840"/>
    </source>
</evidence>
<sequence>MTDKGPRYRDTVLPFSLQPAAGSLTTFQLAPAPEVEETEEHTAGSPSKTEDDTSSSLQPRLLRKKRKETVYPSQDVTVVKANPNIGHPNGIKKNATEKEVWQKYRRFWESDQAGKGIVAHDNSIEHNIVVIKKFKMHASRGQQEQLLKVIGDKPPNIVHLQDVFVCDLSVYSVYESLESSLHHIQATCLQEITEIELAIIAKEVLQGMQYIHNELNVVYGQLCTRNVLLSFYDCSIKLANIADSILKPRRQSYSDDIHDIGTLLVSFKEPGTFRRNPRSLLLEKDDVSEHCKHFIQTTATSSLKELMNGQVD</sequence>
<evidence type="ECO:0000256" key="4">
    <source>
        <dbReference type="SAM" id="MobiDB-lite"/>
    </source>
</evidence>
<evidence type="ECO:0000313" key="6">
    <source>
        <dbReference type="EMBL" id="KAF4232370.1"/>
    </source>
</evidence>
<dbReference type="PANTHER" id="PTHR24055">
    <property type="entry name" value="MITOGEN-ACTIVATED PROTEIN KINASE"/>
    <property type="match status" value="1"/>
</dbReference>
<dbReference type="EMBL" id="JAAAPX010000091">
    <property type="protein sequence ID" value="KAF4232370.1"/>
    <property type="molecule type" value="Genomic_DNA"/>
</dbReference>
<feature type="region of interest" description="Disordered" evidence="4">
    <location>
        <begin position="20"/>
        <end position="67"/>
    </location>
</feature>
<dbReference type="GO" id="GO:0004674">
    <property type="term" value="F:protein serine/threonine kinase activity"/>
    <property type="evidence" value="ECO:0007669"/>
    <property type="project" value="UniProtKB-KW"/>
</dbReference>
<reference evidence="6" key="2">
    <citation type="submission" date="2020-04" db="EMBL/GenBank/DDBJ databases">
        <authorList>
            <person name="Santos R.A.C."/>
            <person name="Steenwyk J.L."/>
            <person name="Rivero-Menendez O."/>
            <person name="Mead M.E."/>
            <person name="Silva L.P."/>
            <person name="Bastos R.W."/>
            <person name="Alastruey-Izquierdo A."/>
            <person name="Goldman G.H."/>
            <person name="Rokas A."/>
        </authorList>
    </citation>
    <scope>NUCLEOTIDE SEQUENCE</scope>
    <source>
        <strain evidence="6">CNM-CM6805</strain>
    </source>
</reference>
<evidence type="ECO:0000256" key="1">
    <source>
        <dbReference type="ARBA" id="ARBA00022527"/>
    </source>
</evidence>
<gene>
    <name evidence="6" type="ORF">CNMCM6805_010016</name>
</gene>
<keyword evidence="1" id="KW-0418">Kinase</keyword>
<protein>
    <recommendedName>
        <fullName evidence="5">Protein kinase domain-containing protein</fullName>
    </recommendedName>
</protein>
<keyword evidence="1" id="KW-0723">Serine/threonine-protein kinase</keyword>
<keyword evidence="2" id="KW-0547">Nucleotide-binding</keyword>